<dbReference type="Pfam" id="PF14541">
    <property type="entry name" value="TAXi_C"/>
    <property type="match status" value="1"/>
</dbReference>
<dbReference type="Pfam" id="PF14543">
    <property type="entry name" value="TAXi_N"/>
    <property type="match status" value="1"/>
</dbReference>
<dbReference type="InterPro" id="IPR032861">
    <property type="entry name" value="TAXi_N"/>
</dbReference>
<evidence type="ECO:0000313" key="7">
    <source>
        <dbReference type="Proteomes" id="UP000012960"/>
    </source>
</evidence>
<name>A0A804J681_MUSAM</name>
<dbReference type="InterPro" id="IPR033121">
    <property type="entry name" value="PEPTIDASE_A1"/>
</dbReference>
<dbReference type="PANTHER" id="PTHR13683">
    <property type="entry name" value="ASPARTYL PROTEASES"/>
    <property type="match status" value="1"/>
</dbReference>
<feature type="domain" description="Peptidase A1" evidence="4">
    <location>
        <begin position="142"/>
        <end position="482"/>
    </location>
</feature>
<dbReference type="GO" id="GO:0004190">
    <property type="term" value="F:aspartic-type endopeptidase activity"/>
    <property type="evidence" value="ECO:0007669"/>
    <property type="project" value="InterPro"/>
</dbReference>
<proteinExistence type="inferred from homology"/>
<feature type="chain" id="PRO_5033611617" evidence="3">
    <location>
        <begin position="34"/>
        <end position="489"/>
    </location>
</feature>
<dbReference type="Proteomes" id="UP000012960">
    <property type="component" value="Unplaced"/>
</dbReference>
<dbReference type="GO" id="GO:0006508">
    <property type="term" value="P:proteolysis"/>
    <property type="evidence" value="ECO:0007669"/>
    <property type="project" value="InterPro"/>
</dbReference>
<feature type="active site" evidence="2">
    <location>
        <position position="363"/>
    </location>
</feature>
<dbReference type="AlphaFoldDB" id="A0A804J681"/>
<evidence type="ECO:0000256" key="3">
    <source>
        <dbReference type="SAM" id="SignalP"/>
    </source>
</evidence>
<dbReference type="Gramene" id="Ma05_t19350.1">
    <property type="protein sequence ID" value="Ma05_p19350.1"/>
    <property type="gene ID" value="Ma05_g19350"/>
</dbReference>
<dbReference type="InterPro" id="IPR033873">
    <property type="entry name" value="CND41-like"/>
</dbReference>
<evidence type="ECO:0000256" key="2">
    <source>
        <dbReference type="PIRSR" id="PIRSR601461-1"/>
    </source>
</evidence>
<reference evidence="5" key="1">
    <citation type="submission" date="2021-03" db="EMBL/GenBank/DDBJ databases">
        <authorList>
            <consortium name="Genoscope - CEA"/>
            <person name="William W."/>
        </authorList>
    </citation>
    <scope>NUCLEOTIDE SEQUENCE</scope>
    <source>
        <strain evidence="5">Doubled-haploid Pahang</strain>
    </source>
</reference>
<dbReference type="InterPro" id="IPR001969">
    <property type="entry name" value="Aspartic_peptidase_AS"/>
</dbReference>
<dbReference type="OrthoDB" id="2747330at2759"/>
<dbReference type="EnsemblPlants" id="Ma05_t19350.1">
    <property type="protein sequence ID" value="Ma05_p19350.1"/>
    <property type="gene ID" value="Ma05_g19350"/>
</dbReference>
<evidence type="ECO:0000259" key="4">
    <source>
        <dbReference type="PROSITE" id="PS51767"/>
    </source>
</evidence>
<dbReference type="PROSITE" id="PS51767">
    <property type="entry name" value="PEPTIDASE_A1"/>
    <property type="match status" value="1"/>
</dbReference>
<dbReference type="FunFam" id="2.40.70.10:FF:000021">
    <property type="entry name" value="Aspartyl protease AED1"/>
    <property type="match status" value="1"/>
</dbReference>
<dbReference type="CDD" id="cd05472">
    <property type="entry name" value="cnd41_like"/>
    <property type="match status" value="1"/>
</dbReference>
<dbReference type="FunFam" id="2.40.70.10:FF:000049">
    <property type="entry name" value="Aspartyl protease AED1"/>
    <property type="match status" value="1"/>
</dbReference>
<dbReference type="PROSITE" id="PS00141">
    <property type="entry name" value="ASP_PROTEASE"/>
    <property type="match status" value="1"/>
</dbReference>
<keyword evidence="7" id="KW-1185">Reference proteome</keyword>
<reference evidence="6" key="2">
    <citation type="submission" date="2021-05" db="UniProtKB">
        <authorList>
            <consortium name="EnsemblPlants"/>
        </authorList>
    </citation>
    <scope>IDENTIFICATION</scope>
    <source>
        <strain evidence="6">subsp. malaccensis</strain>
    </source>
</reference>
<evidence type="ECO:0000313" key="6">
    <source>
        <dbReference type="EnsemblPlants" id="Ma05_p19350.1"/>
    </source>
</evidence>
<dbReference type="EMBL" id="HG996470">
    <property type="protein sequence ID" value="CAG1839000.1"/>
    <property type="molecule type" value="Genomic_DNA"/>
</dbReference>
<evidence type="ECO:0000256" key="1">
    <source>
        <dbReference type="ARBA" id="ARBA00007447"/>
    </source>
</evidence>
<dbReference type="InParanoid" id="A0A804J681"/>
<dbReference type="PANTHER" id="PTHR13683:SF827">
    <property type="entry name" value="PEPTIDASE A1 DOMAIN-CONTAINING PROTEIN"/>
    <property type="match status" value="1"/>
</dbReference>
<dbReference type="InterPro" id="IPR032799">
    <property type="entry name" value="TAXi_C"/>
</dbReference>
<sequence length="489" mass="53216">MVEVRANESWHSSWFHLLLLLLLAAAAASSCHGEKKQVLPLRELQLGDIKTSEKCLPQRSRRVNGATILEMKHQSYCSWSTKSREDRAWKLLALDNARVSSLQSQINDAAMSYSAEKPSSSPPPAGAQIPLNSGAKLQTMNYIVTIQLGGKQMTVMVDTGSDLTWVQCKPCRSCYTQEDPLFDPAASPSYQPIPCNSSMCDSLQMATGVSGACGADQPSCNYALSYRDGSYTNGVLARDRIDLAAVPVRGFVFGCGESNQGMFGGTSGLMGLGRSPLSLVSQTIPEFGGVFSYCLPTREFDSSGSLILGNDYSVYKNSTPVVYTRMITDPQQASFYFLNLTGISIGGTALRSSTQFNTQVLIDSGTVITRLVPSVYKTLRDEFLWHFSGYPPAPGYSILDTCFDLAGYKEVDVPTIRFTFDGDAEVDVDVNGVLYFAKPDASQVCLAFASLSYEEEIGIIGNYQQKNLRVVYDTVGSKVGFAEETCGYS</sequence>
<dbReference type="InterPro" id="IPR001461">
    <property type="entry name" value="Aspartic_peptidase_A1"/>
</dbReference>
<feature type="active site" evidence="2">
    <location>
        <position position="158"/>
    </location>
</feature>
<organism evidence="6 7">
    <name type="scientific">Musa acuminata subsp. malaccensis</name>
    <name type="common">Wild banana</name>
    <name type="synonym">Musa malaccensis</name>
    <dbReference type="NCBI Taxonomy" id="214687"/>
    <lineage>
        <taxon>Eukaryota</taxon>
        <taxon>Viridiplantae</taxon>
        <taxon>Streptophyta</taxon>
        <taxon>Embryophyta</taxon>
        <taxon>Tracheophyta</taxon>
        <taxon>Spermatophyta</taxon>
        <taxon>Magnoliopsida</taxon>
        <taxon>Liliopsida</taxon>
        <taxon>Zingiberales</taxon>
        <taxon>Musaceae</taxon>
        <taxon>Musa</taxon>
    </lineage>
</organism>
<comment type="similarity">
    <text evidence="1">Belongs to the peptidase A1 family.</text>
</comment>
<accession>A0A804J681</accession>
<dbReference type="PROSITE" id="PS51257">
    <property type="entry name" value="PROKAR_LIPOPROTEIN"/>
    <property type="match status" value="1"/>
</dbReference>
<feature type="signal peptide" evidence="3">
    <location>
        <begin position="1"/>
        <end position="33"/>
    </location>
</feature>
<dbReference type="SUPFAM" id="SSF50630">
    <property type="entry name" value="Acid proteases"/>
    <property type="match status" value="1"/>
</dbReference>
<protein>
    <submittedName>
        <fullName evidence="5">(wild Malaysian banana) hypothetical protein</fullName>
    </submittedName>
</protein>
<dbReference type="InterPro" id="IPR021109">
    <property type="entry name" value="Peptidase_aspartic_dom_sf"/>
</dbReference>
<keyword evidence="3" id="KW-0732">Signal</keyword>
<evidence type="ECO:0000313" key="5">
    <source>
        <dbReference type="EMBL" id="CAG1839000.1"/>
    </source>
</evidence>
<gene>
    <name evidence="5" type="ORF">GSMUA_271770.1</name>
</gene>
<dbReference type="OMA" id="MKNFNGV"/>
<dbReference type="Gene3D" id="2.40.70.10">
    <property type="entry name" value="Acid Proteases"/>
    <property type="match status" value="2"/>
</dbReference>